<dbReference type="Gene3D" id="1.10.287.470">
    <property type="entry name" value="Helix hairpin bin"/>
    <property type="match status" value="1"/>
</dbReference>
<evidence type="ECO:0000313" key="9">
    <source>
        <dbReference type="Proteomes" id="UP000014216"/>
    </source>
</evidence>
<keyword evidence="3" id="KW-0175">Coiled coil</keyword>
<evidence type="ECO:0000259" key="6">
    <source>
        <dbReference type="Pfam" id="PF25944"/>
    </source>
</evidence>
<organism evidence="8 9">
    <name type="scientific">Desulfotignum phosphitoxidans DSM 13687</name>
    <dbReference type="NCBI Taxonomy" id="1286635"/>
    <lineage>
        <taxon>Bacteria</taxon>
        <taxon>Pseudomonadati</taxon>
        <taxon>Thermodesulfobacteriota</taxon>
        <taxon>Desulfobacteria</taxon>
        <taxon>Desulfobacterales</taxon>
        <taxon>Desulfobacteraceae</taxon>
        <taxon>Desulfotignum</taxon>
    </lineage>
</organism>
<keyword evidence="9" id="KW-1185">Reference proteome</keyword>
<dbReference type="NCBIfam" id="TIGR01730">
    <property type="entry name" value="RND_mfp"/>
    <property type="match status" value="1"/>
</dbReference>
<accession>S0G4C7</accession>
<sequence>MQKCFKIQMIFLILFIWAGFTLTGCDQITRRLDPEKETKPESEEVRAVSVVTVATQKVTLTTELPGRTAPFRMAEIRPQVNGLILKRQFTEGANVTAGQVLYQIDPAPFQAALDNAEAALARAKANLAATRLRAERYETLLADNAVSRQSYDDAAAALTQVEADIAAWKATVKSARINLAYTRITAPISGRIGRSNVTEGAIVTAYQPLPLATIQQLDPIFVDVPQSTIELLRMKDSRDHAGEKDLNQVKILMEDGTAYPQDGTLQFSDVTVDPTTGSVIIRAVVPNPENRLLPGMFVRAQIMEGVDEHAILIPQQGVSRDAKGNPFALVVDENNRAAFRGLVLDRAIGDQWLVSSGITPGEKLIVEGLLMLRPGMAVAATPFDALSSQETPDASSQKKRDKGAL</sequence>
<evidence type="ECO:0000259" key="4">
    <source>
        <dbReference type="Pfam" id="PF25876"/>
    </source>
</evidence>
<dbReference type="Pfam" id="PF25917">
    <property type="entry name" value="BSH_RND"/>
    <property type="match status" value="1"/>
</dbReference>
<protein>
    <submittedName>
        <fullName evidence="8">Multidrug resistance protein A</fullName>
    </submittedName>
</protein>
<dbReference type="GO" id="GO:0005886">
    <property type="term" value="C:plasma membrane"/>
    <property type="evidence" value="ECO:0007669"/>
    <property type="project" value="UniProtKB-SubCell"/>
</dbReference>
<dbReference type="FunFam" id="2.40.420.20:FF:000001">
    <property type="entry name" value="Efflux RND transporter periplasmic adaptor subunit"/>
    <property type="match status" value="1"/>
</dbReference>
<comment type="subcellular location">
    <subcellularLocation>
        <location evidence="1">Cell envelope</location>
    </subcellularLocation>
</comment>
<gene>
    <name evidence="8" type="primary">acrA</name>
    <name evidence="8" type="ORF">Dpo_7c02020</name>
</gene>
<dbReference type="PATRIC" id="fig|1286635.3.peg.3373"/>
<evidence type="ECO:0000256" key="3">
    <source>
        <dbReference type="SAM" id="Coils"/>
    </source>
</evidence>
<dbReference type="GO" id="GO:0022857">
    <property type="term" value="F:transmembrane transporter activity"/>
    <property type="evidence" value="ECO:0007669"/>
    <property type="project" value="InterPro"/>
</dbReference>
<dbReference type="InterPro" id="IPR006143">
    <property type="entry name" value="RND_pump_MFP"/>
</dbReference>
<proteinExistence type="inferred from homology"/>
<reference evidence="8 9" key="1">
    <citation type="journal article" date="2013" name="Genome Announc.">
        <title>Draft Genome Sequence of Desulfotignum phosphitoxidans DSM 13687 Strain FiPS-3.</title>
        <authorList>
            <person name="Poehlein A."/>
            <person name="Daniel R."/>
            <person name="Simeonova D.D."/>
        </authorList>
    </citation>
    <scope>NUCLEOTIDE SEQUENCE [LARGE SCALE GENOMIC DNA]</scope>
    <source>
        <strain evidence="8 9">DSM 13687</strain>
    </source>
</reference>
<dbReference type="InterPro" id="IPR058627">
    <property type="entry name" value="MdtA-like_C"/>
</dbReference>
<evidence type="ECO:0000313" key="8">
    <source>
        <dbReference type="EMBL" id="EMS78726.1"/>
    </source>
</evidence>
<evidence type="ECO:0000259" key="5">
    <source>
        <dbReference type="Pfam" id="PF25917"/>
    </source>
</evidence>
<feature type="domain" description="Multidrug resistance protein MdtA-like beta-barrel" evidence="6">
    <location>
        <begin position="219"/>
        <end position="305"/>
    </location>
</feature>
<dbReference type="Pfam" id="PF25967">
    <property type="entry name" value="RND-MFP_C"/>
    <property type="match status" value="1"/>
</dbReference>
<dbReference type="PANTHER" id="PTHR30158">
    <property type="entry name" value="ACRA/E-RELATED COMPONENT OF DRUG EFFLUX TRANSPORTER"/>
    <property type="match status" value="1"/>
</dbReference>
<dbReference type="Pfam" id="PF25944">
    <property type="entry name" value="Beta-barrel_RND"/>
    <property type="match status" value="1"/>
</dbReference>
<dbReference type="EMBL" id="APJX01000007">
    <property type="protein sequence ID" value="EMS78726.1"/>
    <property type="molecule type" value="Genomic_DNA"/>
</dbReference>
<dbReference type="RefSeq" id="WP_006967234.1">
    <property type="nucleotide sequence ID" value="NZ_APJX01000007.1"/>
</dbReference>
<feature type="domain" description="Multidrug resistance protein MdtA-like barrel-sandwich hybrid" evidence="5">
    <location>
        <begin position="72"/>
        <end position="215"/>
    </location>
</feature>
<dbReference type="Pfam" id="PF25876">
    <property type="entry name" value="HH_MFP_RND"/>
    <property type="match status" value="1"/>
</dbReference>
<dbReference type="InterPro" id="IPR058625">
    <property type="entry name" value="MdtA-like_BSH"/>
</dbReference>
<dbReference type="Gene3D" id="2.40.50.100">
    <property type="match status" value="1"/>
</dbReference>
<dbReference type="InterPro" id="IPR058624">
    <property type="entry name" value="MdtA-like_HH"/>
</dbReference>
<dbReference type="AlphaFoldDB" id="S0G4C7"/>
<dbReference type="Gene3D" id="2.40.420.20">
    <property type="match status" value="1"/>
</dbReference>
<feature type="domain" description="Multidrug resistance protein MdtA-like C-terminal permuted SH3" evidence="7">
    <location>
        <begin position="310"/>
        <end position="369"/>
    </location>
</feature>
<evidence type="ECO:0000256" key="1">
    <source>
        <dbReference type="ARBA" id="ARBA00004196"/>
    </source>
</evidence>
<dbReference type="InterPro" id="IPR058626">
    <property type="entry name" value="MdtA-like_b-barrel"/>
</dbReference>
<comment type="similarity">
    <text evidence="2">Belongs to the membrane fusion protein (MFP) (TC 8.A.1) family.</text>
</comment>
<dbReference type="GO" id="GO:0046677">
    <property type="term" value="P:response to antibiotic"/>
    <property type="evidence" value="ECO:0007669"/>
    <property type="project" value="TreeGrafter"/>
</dbReference>
<comment type="caution">
    <text evidence="8">The sequence shown here is derived from an EMBL/GenBank/DDBJ whole genome shotgun (WGS) entry which is preliminary data.</text>
</comment>
<dbReference type="Gene3D" id="2.40.30.170">
    <property type="match status" value="1"/>
</dbReference>
<dbReference type="PANTHER" id="PTHR30158:SF3">
    <property type="entry name" value="MULTIDRUG EFFLUX PUMP SUBUNIT ACRA-RELATED"/>
    <property type="match status" value="1"/>
</dbReference>
<evidence type="ECO:0000259" key="7">
    <source>
        <dbReference type="Pfam" id="PF25967"/>
    </source>
</evidence>
<dbReference type="Proteomes" id="UP000014216">
    <property type="component" value="Unassembled WGS sequence"/>
</dbReference>
<evidence type="ECO:0000256" key="2">
    <source>
        <dbReference type="ARBA" id="ARBA00009477"/>
    </source>
</evidence>
<feature type="coiled-coil region" evidence="3">
    <location>
        <begin position="113"/>
        <end position="140"/>
    </location>
</feature>
<dbReference type="PROSITE" id="PS51257">
    <property type="entry name" value="PROKAR_LIPOPROTEIN"/>
    <property type="match status" value="1"/>
</dbReference>
<dbReference type="SUPFAM" id="SSF111369">
    <property type="entry name" value="HlyD-like secretion proteins"/>
    <property type="match status" value="1"/>
</dbReference>
<feature type="domain" description="Multidrug resistance protein MdtA-like alpha-helical hairpin" evidence="4">
    <location>
        <begin position="113"/>
        <end position="182"/>
    </location>
</feature>
<name>S0G4C7_9BACT</name>